<keyword evidence="1" id="KW-0175">Coiled coil</keyword>
<protein>
    <submittedName>
        <fullName evidence="2">Uncharacterized protein</fullName>
    </submittedName>
</protein>
<proteinExistence type="predicted"/>
<organism evidence="2 3">
    <name type="scientific">Stentor coeruleus</name>
    <dbReference type="NCBI Taxonomy" id="5963"/>
    <lineage>
        <taxon>Eukaryota</taxon>
        <taxon>Sar</taxon>
        <taxon>Alveolata</taxon>
        <taxon>Ciliophora</taxon>
        <taxon>Postciliodesmatophora</taxon>
        <taxon>Heterotrichea</taxon>
        <taxon>Heterotrichida</taxon>
        <taxon>Stentoridae</taxon>
        <taxon>Stentor</taxon>
    </lineage>
</organism>
<dbReference type="EMBL" id="MPUH01000012">
    <property type="protein sequence ID" value="OMJ95439.1"/>
    <property type="molecule type" value="Genomic_DNA"/>
</dbReference>
<evidence type="ECO:0000313" key="3">
    <source>
        <dbReference type="Proteomes" id="UP000187209"/>
    </source>
</evidence>
<name>A0A1R2D2E1_9CILI</name>
<comment type="caution">
    <text evidence="2">The sequence shown here is derived from an EMBL/GenBank/DDBJ whole genome shotgun (WGS) entry which is preliminary data.</text>
</comment>
<evidence type="ECO:0000313" key="2">
    <source>
        <dbReference type="EMBL" id="OMJ95439.1"/>
    </source>
</evidence>
<feature type="coiled-coil region" evidence="1">
    <location>
        <begin position="185"/>
        <end position="240"/>
    </location>
</feature>
<feature type="coiled-coil region" evidence="1">
    <location>
        <begin position="307"/>
        <end position="341"/>
    </location>
</feature>
<reference evidence="2 3" key="1">
    <citation type="submission" date="2016-11" db="EMBL/GenBank/DDBJ databases">
        <title>The macronuclear genome of Stentor coeruleus: a giant cell with tiny introns.</title>
        <authorList>
            <person name="Slabodnick M."/>
            <person name="Ruby J.G."/>
            <person name="Reiff S.B."/>
            <person name="Swart E.C."/>
            <person name="Gosai S."/>
            <person name="Prabakaran S."/>
            <person name="Witkowska E."/>
            <person name="Larue G.E."/>
            <person name="Fisher S."/>
            <person name="Freeman R.M."/>
            <person name="Gunawardena J."/>
            <person name="Chu W."/>
            <person name="Stover N.A."/>
            <person name="Gregory B.D."/>
            <person name="Nowacki M."/>
            <person name="Derisi J."/>
            <person name="Roy S.W."/>
            <person name="Marshall W.F."/>
            <person name="Sood P."/>
        </authorList>
    </citation>
    <scope>NUCLEOTIDE SEQUENCE [LARGE SCALE GENOMIC DNA]</scope>
    <source>
        <strain evidence="2">WM001</strain>
    </source>
</reference>
<accession>A0A1R2D2E1</accession>
<dbReference type="AlphaFoldDB" id="A0A1R2D2E1"/>
<sequence length="353" mass="41653">MEVRKKYLSQKDPQRAITPSTAYSVYSTPALSPQSCSKFIFSDTEFSSDSEKSKIDTEKVLYDIYNVYFDLDSKKNQINQACIKLITRENSLKKLQNQVQPHYKSLQKYSRIRCSSFDLDRVQANIKMIEEENLKAKKKLDFLMKDYFFMVENAQKINRMLKEILDKSSKIEDIKKIIYNIGREKKLLRIKINSIEENIQRIDSQKTFFIQEDNKMSKIRQEVLQKKKEAEVHIEHAKQLENSVVYEDTRIKRFKNEIETLEKSFKEKLVSIEKRKALLKKREMDLQGIKASIEDSKCKNCERVGIIQGMHNKIKGIETEVNIMEKNLEKNENELKASAALLHSQFYILQKTY</sequence>
<feature type="coiled-coil region" evidence="1">
    <location>
        <begin position="119"/>
        <end position="146"/>
    </location>
</feature>
<dbReference type="Proteomes" id="UP000187209">
    <property type="component" value="Unassembled WGS sequence"/>
</dbReference>
<evidence type="ECO:0000256" key="1">
    <source>
        <dbReference type="SAM" id="Coils"/>
    </source>
</evidence>
<keyword evidence="3" id="KW-1185">Reference proteome</keyword>
<gene>
    <name evidence="2" type="ORF">SteCoe_1206</name>
</gene>